<comment type="caution">
    <text evidence="1">The sequence shown here is derived from an EMBL/GenBank/DDBJ whole genome shotgun (WGS) entry which is preliminary data.</text>
</comment>
<proteinExistence type="predicted"/>
<protein>
    <submittedName>
        <fullName evidence="1">Uncharacterized protein</fullName>
    </submittedName>
</protein>
<reference evidence="1 2" key="1">
    <citation type="journal article" date="2022" name="Plant J.">
        <title>Chromosome-level genome of Camellia lanceoleosa provides a valuable resource for understanding genome evolution and self-incompatibility.</title>
        <authorList>
            <person name="Gong W."/>
            <person name="Xiao S."/>
            <person name="Wang L."/>
            <person name="Liao Z."/>
            <person name="Chang Y."/>
            <person name="Mo W."/>
            <person name="Hu G."/>
            <person name="Li W."/>
            <person name="Zhao G."/>
            <person name="Zhu H."/>
            <person name="Hu X."/>
            <person name="Ji K."/>
            <person name="Xiang X."/>
            <person name="Song Q."/>
            <person name="Yuan D."/>
            <person name="Jin S."/>
            <person name="Zhang L."/>
        </authorList>
    </citation>
    <scope>NUCLEOTIDE SEQUENCE [LARGE SCALE GENOMIC DNA]</scope>
    <source>
        <strain evidence="1">SQ_2022a</strain>
    </source>
</reference>
<name>A0ACC0HU52_9ERIC</name>
<accession>A0ACC0HU52</accession>
<keyword evidence="2" id="KW-1185">Reference proteome</keyword>
<dbReference type="Proteomes" id="UP001060215">
    <property type="component" value="Chromosome 2"/>
</dbReference>
<evidence type="ECO:0000313" key="2">
    <source>
        <dbReference type="Proteomes" id="UP001060215"/>
    </source>
</evidence>
<gene>
    <name evidence="1" type="ORF">LOK49_LG04G00517</name>
</gene>
<dbReference type="EMBL" id="CM045759">
    <property type="protein sequence ID" value="KAI8017054.1"/>
    <property type="molecule type" value="Genomic_DNA"/>
</dbReference>
<organism evidence="1 2">
    <name type="scientific">Camellia lanceoleosa</name>
    <dbReference type="NCBI Taxonomy" id="1840588"/>
    <lineage>
        <taxon>Eukaryota</taxon>
        <taxon>Viridiplantae</taxon>
        <taxon>Streptophyta</taxon>
        <taxon>Embryophyta</taxon>
        <taxon>Tracheophyta</taxon>
        <taxon>Spermatophyta</taxon>
        <taxon>Magnoliopsida</taxon>
        <taxon>eudicotyledons</taxon>
        <taxon>Gunneridae</taxon>
        <taxon>Pentapetalae</taxon>
        <taxon>asterids</taxon>
        <taxon>Ericales</taxon>
        <taxon>Theaceae</taxon>
        <taxon>Camellia</taxon>
    </lineage>
</organism>
<evidence type="ECO:0000313" key="1">
    <source>
        <dbReference type="EMBL" id="KAI8017054.1"/>
    </source>
</evidence>
<sequence>MATMMKPRKGEVFKLAYSMIALLFIWVICIDFCDAVVVVDVDVYRFIQYNLTYMSFESCLVSFNHHVSSLILTLSPDLSHTIIMKRDSRIGGGGA</sequence>